<feature type="domain" description="Secretion system C-terminal sorting" evidence="1">
    <location>
        <begin position="53"/>
        <end position="127"/>
    </location>
</feature>
<gene>
    <name evidence="2" type="ORF">F7231_15755</name>
</gene>
<sequence>MEYYESAVGAVARLRWTYPGQAQQVIPQIRLYPATGSGRLASAEEPVLQQSVVFPVPARDELNVRYFTNTAGTATIQVVSAAGVPVQMTNQTVNAGENLLKLSVGELTRGFYILKLSQGDQQRTWKVLLSE</sequence>
<reference evidence="3" key="2">
    <citation type="submission" date="2023-07" db="EMBL/GenBank/DDBJ databases">
        <authorList>
            <person name="Jung D.-H."/>
        </authorList>
    </citation>
    <scope>NUCLEOTIDE SEQUENCE [LARGE SCALE GENOMIC DNA]</scope>
    <source>
        <strain evidence="3">JA-25</strain>
    </source>
</reference>
<evidence type="ECO:0000313" key="3">
    <source>
        <dbReference type="Proteomes" id="UP000606008"/>
    </source>
</evidence>
<protein>
    <submittedName>
        <fullName evidence="2">T9SS type A sorting domain-containing protein</fullName>
    </submittedName>
</protein>
<reference evidence="3" key="1">
    <citation type="submission" date="2019-09" db="EMBL/GenBank/DDBJ databases">
        <authorList>
            <person name="Jung D.-H."/>
        </authorList>
    </citation>
    <scope>NUCLEOTIDE SEQUENCE [LARGE SCALE GENOMIC DNA]</scope>
    <source>
        <strain evidence="3">JA-25</strain>
    </source>
</reference>
<dbReference type="NCBIfam" id="TIGR04183">
    <property type="entry name" value="Por_Secre_tail"/>
    <property type="match status" value="1"/>
</dbReference>
<keyword evidence="3" id="KW-1185">Reference proteome</keyword>
<name>A0ABX0QL70_9BACT</name>
<dbReference type="EMBL" id="WAEL01000005">
    <property type="protein sequence ID" value="NID11627.1"/>
    <property type="molecule type" value="Genomic_DNA"/>
</dbReference>
<dbReference type="Pfam" id="PF18962">
    <property type="entry name" value="Por_Secre_tail"/>
    <property type="match status" value="1"/>
</dbReference>
<dbReference type="Proteomes" id="UP000606008">
    <property type="component" value="Unassembled WGS sequence"/>
</dbReference>
<organism evidence="2 3">
    <name type="scientific">Fibrivirga algicola</name>
    <dbReference type="NCBI Taxonomy" id="2950420"/>
    <lineage>
        <taxon>Bacteria</taxon>
        <taxon>Pseudomonadati</taxon>
        <taxon>Bacteroidota</taxon>
        <taxon>Cytophagia</taxon>
        <taxon>Cytophagales</taxon>
        <taxon>Spirosomataceae</taxon>
        <taxon>Fibrivirga</taxon>
    </lineage>
</organism>
<proteinExistence type="predicted"/>
<dbReference type="InterPro" id="IPR026444">
    <property type="entry name" value="Secre_tail"/>
</dbReference>
<evidence type="ECO:0000259" key="1">
    <source>
        <dbReference type="Pfam" id="PF18962"/>
    </source>
</evidence>
<evidence type="ECO:0000313" key="2">
    <source>
        <dbReference type="EMBL" id="NID11627.1"/>
    </source>
</evidence>
<accession>A0ABX0QL70</accession>
<comment type="caution">
    <text evidence="2">The sequence shown here is derived from an EMBL/GenBank/DDBJ whole genome shotgun (WGS) entry which is preliminary data.</text>
</comment>